<name>A0AAE9YVQ5_9GAMM</name>
<evidence type="ECO:0000313" key="5">
    <source>
        <dbReference type="EMBL" id="WDE00413.1"/>
    </source>
</evidence>
<sequence>MDAQQQQIRQLEKTIKRLTISRQLLQEFISNVKGVKQLVAIVFDRVLEALDAESGSLWLVDKTKNQNVCHLAKGTAKNRVIGLRLPFGVGVVGAVVENQQPELIMDCGKDPRFNAEVDKNTGFITHSMICVPLTVSNESYGAIQVINKRSGVNHRFDEEDCELVKELAVAASLSMRNARLLEVESLVKEMNILMTISKEVVATLDIEQVLDYVVNKTNELVEITGGAIALWDENRKVLKLRVLSGGEAIDIKQDKQQEQLALMEQIRTLGRSSYVADRLSYKKTLKGGANAWLNYLEKHELNAFWAVPLEDDEGVLGVLWFESDKSHFAGQGKTDLLHILATQATVALRNASLFKSIPFSATLSNIGQKGQKMLATGKKKSLTLILASILLLEVLHYAPFFRFVSGQTIVEARLGVGAFLPVAGRVENIMVKEGQTVKSGDIIAKLDPALPRLTLVEAEAKLAILDRQIIEARAESDAALMSKSAIERAAANAQVVKARYDLEQVNIRAPIDGIVLTPRPQELTGRYFALGEEIMRFVNPENLLVIVHIPETDLTDIEVGQRVKGVMRSQPGEYFTGIVRHIGQAYETPNTVLESSSELESEETNTGFIAEVEIAHAPYQLRPGMTGQAIITTPKTSALVKIWRRISNFFAFNFGW</sequence>
<evidence type="ECO:0000256" key="3">
    <source>
        <dbReference type="ARBA" id="ARBA00023054"/>
    </source>
</evidence>
<protein>
    <submittedName>
        <fullName evidence="5">GAF domain-containing protein</fullName>
    </submittedName>
</protein>
<dbReference type="RefSeq" id="WP_044835983.1">
    <property type="nucleotide sequence ID" value="NZ_CP059735.1"/>
</dbReference>
<dbReference type="Gene3D" id="3.30.450.40">
    <property type="match status" value="2"/>
</dbReference>
<dbReference type="Pfam" id="PF13185">
    <property type="entry name" value="GAF_2"/>
    <property type="match status" value="1"/>
</dbReference>
<evidence type="ECO:0000256" key="2">
    <source>
        <dbReference type="ARBA" id="ARBA00009477"/>
    </source>
</evidence>
<proteinExistence type="inferred from homology"/>
<evidence type="ECO:0000259" key="4">
    <source>
        <dbReference type="SMART" id="SM00065"/>
    </source>
</evidence>
<dbReference type="SMART" id="SM00065">
    <property type="entry name" value="GAF"/>
    <property type="match status" value="2"/>
</dbReference>
<reference evidence="5 6" key="2">
    <citation type="journal article" date="2022" name="Mar. Drugs">
        <title>Bioassay-Guided Fractionation Leads to the Detection of Cholic Acid Generated by the Rare Thalassomonas sp.</title>
        <authorList>
            <person name="Pheiffer F."/>
            <person name="Schneider Y.K."/>
            <person name="Hansen E.H."/>
            <person name="Andersen J.H."/>
            <person name="Isaksson J."/>
            <person name="Busche T."/>
            <person name="R C."/>
            <person name="Kalinowski J."/>
            <person name="Zyl L.V."/>
            <person name="Trindade M."/>
        </authorList>
    </citation>
    <scope>NUCLEOTIDE SEQUENCE [LARGE SCALE GENOMIC DNA]</scope>
    <source>
        <strain evidence="5 6">A5K-106</strain>
    </source>
</reference>
<accession>A0AAE9YVQ5</accession>
<dbReference type="Gene3D" id="2.40.30.170">
    <property type="match status" value="1"/>
</dbReference>
<dbReference type="SUPFAM" id="SSF111369">
    <property type="entry name" value="HlyD-like secretion proteins"/>
    <property type="match status" value="1"/>
</dbReference>
<comment type="subcellular location">
    <subcellularLocation>
        <location evidence="1">Cell envelope</location>
    </subcellularLocation>
</comment>
<dbReference type="InterPro" id="IPR029016">
    <property type="entry name" value="GAF-like_dom_sf"/>
</dbReference>
<feature type="domain" description="GAF" evidence="4">
    <location>
        <begin position="205"/>
        <end position="358"/>
    </location>
</feature>
<dbReference type="EMBL" id="CP059735">
    <property type="protein sequence ID" value="WDE00413.1"/>
    <property type="molecule type" value="Genomic_DNA"/>
</dbReference>
<keyword evidence="3" id="KW-0175">Coiled coil</keyword>
<dbReference type="Proteomes" id="UP000032568">
    <property type="component" value="Chromosome"/>
</dbReference>
<evidence type="ECO:0000313" key="6">
    <source>
        <dbReference type="Proteomes" id="UP000032568"/>
    </source>
</evidence>
<dbReference type="KEGG" id="tact:SG35_007170"/>
<dbReference type="SUPFAM" id="SSF55781">
    <property type="entry name" value="GAF domain-like"/>
    <property type="match status" value="2"/>
</dbReference>
<dbReference type="Pfam" id="PF25917">
    <property type="entry name" value="BSH_RND"/>
    <property type="match status" value="1"/>
</dbReference>
<dbReference type="InterPro" id="IPR058625">
    <property type="entry name" value="MdtA-like_BSH"/>
</dbReference>
<keyword evidence="6" id="KW-1185">Reference proteome</keyword>
<reference evidence="5 6" key="1">
    <citation type="journal article" date="2015" name="Genome Announc.">
        <title>Draft Genome Sequences of Marine Isolates of Thalassomonas viridans and Thalassomonas actiniarum.</title>
        <authorList>
            <person name="Olonade I."/>
            <person name="van Zyl L.J."/>
            <person name="Trindade M."/>
        </authorList>
    </citation>
    <scope>NUCLEOTIDE SEQUENCE [LARGE SCALE GENOMIC DNA]</scope>
    <source>
        <strain evidence="5 6">A5K-106</strain>
    </source>
</reference>
<dbReference type="InterPro" id="IPR003018">
    <property type="entry name" value="GAF"/>
</dbReference>
<gene>
    <name evidence="5" type="ORF">SG35_007170</name>
</gene>
<feature type="domain" description="GAF" evidence="4">
    <location>
        <begin position="34"/>
        <end position="185"/>
    </location>
</feature>
<dbReference type="InterPro" id="IPR050465">
    <property type="entry name" value="UPF0194_transport"/>
</dbReference>
<dbReference type="PANTHER" id="PTHR32347">
    <property type="entry name" value="EFFLUX SYSTEM COMPONENT YKNX-RELATED"/>
    <property type="match status" value="1"/>
</dbReference>
<dbReference type="AlphaFoldDB" id="A0AAE9YVQ5"/>
<comment type="similarity">
    <text evidence="2">Belongs to the membrane fusion protein (MFP) (TC 8.A.1) family.</text>
</comment>
<evidence type="ECO:0000256" key="1">
    <source>
        <dbReference type="ARBA" id="ARBA00004196"/>
    </source>
</evidence>
<dbReference type="Gene3D" id="2.40.50.100">
    <property type="match status" value="1"/>
</dbReference>
<organism evidence="5 6">
    <name type="scientific">Thalassomonas actiniarum</name>
    <dbReference type="NCBI Taxonomy" id="485447"/>
    <lineage>
        <taxon>Bacteria</taxon>
        <taxon>Pseudomonadati</taxon>
        <taxon>Pseudomonadota</taxon>
        <taxon>Gammaproteobacteria</taxon>
        <taxon>Alteromonadales</taxon>
        <taxon>Colwelliaceae</taxon>
        <taxon>Thalassomonas</taxon>
    </lineage>
</organism>
<dbReference type="PANTHER" id="PTHR32347:SF14">
    <property type="entry name" value="EFFLUX SYSTEM COMPONENT YKNX-RELATED"/>
    <property type="match status" value="1"/>
</dbReference>
<dbReference type="Pfam" id="PF01590">
    <property type="entry name" value="GAF"/>
    <property type="match status" value="1"/>
</dbReference>
<dbReference type="GO" id="GO:0030313">
    <property type="term" value="C:cell envelope"/>
    <property type="evidence" value="ECO:0007669"/>
    <property type="project" value="UniProtKB-SubCell"/>
</dbReference>